<comment type="caution">
    <text evidence="2">The sequence shown here is derived from an EMBL/GenBank/DDBJ whole genome shotgun (WGS) entry which is preliminary data.</text>
</comment>
<evidence type="ECO:0000256" key="1">
    <source>
        <dbReference type="SAM" id="MobiDB-lite"/>
    </source>
</evidence>
<accession>A0AAV8CYC4</accession>
<dbReference type="PANTHER" id="PTHR36324">
    <property type="entry name" value="OS09G0460100 PROTEIN"/>
    <property type="match status" value="1"/>
</dbReference>
<dbReference type="AlphaFoldDB" id="A0AAV8CYC4"/>
<proteinExistence type="predicted"/>
<evidence type="ECO:0000313" key="2">
    <source>
        <dbReference type="EMBL" id="KAJ4760987.1"/>
    </source>
</evidence>
<evidence type="ECO:0000313" key="3">
    <source>
        <dbReference type="Proteomes" id="UP001140206"/>
    </source>
</evidence>
<dbReference type="PANTHER" id="PTHR36324:SF1">
    <property type="entry name" value="OS09G0460100 PROTEIN"/>
    <property type="match status" value="1"/>
</dbReference>
<feature type="region of interest" description="Disordered" evidence="1">
    <location>
        <begin position="29"/>
        <end position="64"/>
    </location>
</feature>
<dbReference type="EMBL" id="JAMFTS010000004">
    <property type="protein sequence ID" value="KAJ4760987.1"/>
    <property type="molecule type" value="Genomic_DNA"/>
</dbReference>
<name>A0AAV8CYC4_9POAL</name>
<sequence>MPCLTNEAQIKLPSFHCKSLPSLIRSCVSTPTDLSSEDEDTYYDLDTKHPTQVDDTEGAKKPGHENQLQAKSDFYSGNLNLSVFPPPLDSADNPKEEFLDATDNEDESEAFFSVKSNFSRCSSQGATASWDGNKGVTTYRSALEEFRNLEGWPFGLCRQPLVLPPLPSMPADSWMWRRNSEAKSANVAN</sequence>
<protein>
    <submittedName>
        <fullName evidence="2">Alanine racemase</fullName>
    </submittedName>
</protein>
<gene>
    <name evidence="2" type="ORF">LUZ62_071362</name>
</gene>
<dbReference type="Proteomes" id="UP001140206">
    <property type="component" value="Chromosome 4"/>
</dbReference>
<reference evidence="2" key="1">
    <citation type="submission" date="2022-08" db="EMBL/GenBank/DDBJ databases">
        <authorList>
            <person name="Marques A."/>
        </authorList>
    </citation>
    <scope>NUCLEOTIDE SEQUENCE</scope>
    <source>
        <strain evidence="2">RhyPub2mFocal</strain>
        <tissue evidence="2">Leaves</tissue>
    </source>
</reference>
<feature type="compositionally biased region" description="Basic and acidic residues" evidence="1">
    <location>
        <begin position="45"/>
        <end position="64"/>
    </location>
</feature>
<keyword evidence="3" id="KW-1185">Reference proteome</keyword>
<organism evidence="2 3">
    <name type="scientific">Rhynchospora pubera</name>
    <dbReference type="NCBI Taxonomy" id="906938"/>
    <lineage>
        <taxon>Eukaryota</taxon>
        <taxon>Viridiplantae</taxon>
        <taxon>Streptophyta</taxon>
        <taxon>Embryophyta</taxon>
        <taxon>Tracheophyta</taxon>
        <taxon>Spermatophyta</taxon>
        <taxon>Magnoliopsida</taxon>
        <taxon>Liliopsida</taxon>
        <taxon>Poales</taxon>
        <taxon>Cyperaceae</taxon>
        <taxon>Cyperoideae</taxon>
        <taxon>Rhynchosporeae</taxon>
        <taxon>Rhynchospora</taxon>
    </lineage>
</organism>